<feature type="compositionally biased region" description="Basic and acidic residues" evidence="1">
    <location>
        <begin position="406"/>
        <end position="417"/>
    </location>
</feature>
<evidence type="ECO:0000313" key="3">
    <source>
        <dbReference type="Proteomes" id="UP000008076"/>
    </source>
</evidence>
<proteinExistence type="predicted"/>
<dbReference type="OMA" id="CIDIVFT"/>
<gene>
    <name evidence="2" type="ORF">EDI_286950</name>
</gene>
<dbReference type="SUPFAM" id="SSF54928">
    <property type="entry name" value="RNA-binding domain, RBD"/>
    <property type="match status" value="1"/>
</dbReference>
<dbReference type="AlphaFoldDB" id="B0EQZ9"/>
<dbReference type="RefSeq" id="XP_001740531.1">
    <property type="nucleotide sequence ID" value="XM_001740479.1"/>
</dbReference>
<feature type="compositionally biased region" description="Basic and acidic residues" evidence="1">
    <location>
        <begin position="427"/>
        <end position="438"/>
    </location>
</feature>
<dbReference type="OrthoDB" id="10344164at2759"/>
<feature type="compositionally biased region" description="Low complexity" evidence="1">
    <location>
        <begin position="440"/>
        <end position="454"/>
    </location>
</feature>
<keyword evidence="3" id="KW-1185">Reference proteome</keyword>
<dbReference type="EMBL" id="DS550436">
    <property type="protein sequence ID" value="EDR23046.1"/>
    <property type="molecule type" value="Genomic_DNA"/>
</dbReference>
<dbReference type="Proteomes" id="UP000008076">
    <property type="component" value="Unassembled WGS sequence"/>
</dbReference>
<dbReference type="KEGG" id="edi:EDI_286950"/>
<organism evidence="3">
    <name type="scientific">Entamoeba dispar (strain ATCC PRA-260 / SAW760)</name>
    <dbReference type="NCBI Taxonomy" id="370354"/>
    <lineage>
        <taxon>Eukaryota</taxon>
        <taxon>Amoebozoa</taxon>
        <taxon>Evosea</taxon>
        <taxon>Archamoebae</taxon>
        <taxon>Mastigamoebida</taxon>
        <taxon>Entamoebidae</taxon>
        <taxon>Entamoeba</taxon>
    </lineage>
</organism>
<dbReference type="eggNOG" id="ENOG502RF7M">
    <property type="taxonomic scope" value="Eukaryota"/>
</dbReference>
<name>B0EQZ9_ENTDS</name>
<dbReference type="VEuPathDB" id="AmoebaDB:EDI_286950"/>
<evidence type="ECO:0000313" key="2">
    <source>
        <dbReference type="EMBL" id="EDR23046.1"/>
    </source>
</evidence>
<dbReference type="GO" id="GO:0003676">
    <property type="term" value="F:nucleic acid binding"/>
    <property type="evidence" value="ECO:0007669"/>
    <property type="project" value="InterPro"/>
</dbReference>
<dbReference type="InterPro" id="IPR035979">
    <property type="entry name" value="RBD_domain_sf"/>
</dbReference>
<evidence type="ECO:0000256" key="1">
    <source>
        <dbReference type="SAM" id="MobiDB-lite"/>
    </source>
</evidence>
<dbReference type="GeneID" id="5885697"/>
<accession>B0EQZ9</accession>
<sequence>MAHQLIKEFLELQPSLDYPTLHLIIYNVPKTFDKSQFFLLFPSNIKITSTDFTCLHLHFVIIQFNSVTDSIICFHKIHSKQFCGRYLYVQFGYQVISNLPLNYIRLKYIANITFESVLHYFSFFGKVRAITQDGNDYLCEYNSISEASNAYNIISNHTITKEMENILGLNQPQNLMCDWYIPIDLKYKHLINQTQTMGIIPQNILALPSNSLMASIILTYYNKEENEKLDLIGVDWRDEDEKKTKSMEEENKVLENENEVPVQKIPEVKDEVQIPNEVLSQTKQNQSHDTLLNYGNETIILVDEDKPNTEIILLSDSKDQKEHHEILEIKEEINQTQSRSVVNQEKQTSLITKNEQTKDEWDFDLELSPQEINHLQSKSMVDYQQQSSIQEKRLSPFDGLYLSKYDYPDRNYNESRNRSNSRHRKESRYYQKSYDRCNQRHSQSQKRQSSIQIKPNKSLPSSKKTEKIVSSFHPYKQTKERVEYPTNTTNEKKVSRTSSFYSQNGTNECIDIVFTPQHQNQFEIKRNQILNESISRKDVIEKEITNTNTSKESQKLNNIFIPRCIQEELESWTAF</sequence>
<reference evidence="3" key="1">
    <citation type="submission" date="2007-12" db="EMBL/GenBank/DDBJ databases">
        <title>Annotation of Entamoeba dispar SAW760.</title>
        <authorList>
            <person name="Lorenzi H."/>
            <person name="Inman J."/>
            <person name="Schobel S."/>
            <person name="Amedeo P."/>
            <person name="Caler E."/>
        </authorList>
    </citation>
    <scope>NUCLEOTIDE SEQUENCE [LARGE SCALE GENOMIC DNA]</scope>
    <source>
        <strain evidence="3">ATCC PRA-260 / SAW760</strain>
    </source>
</reference>
<protein>
    <submittedName>
        <fullName evidence="2">Uncharacterized protein</fullName>
    </submittedName>
</protein>
<feature type="region of interest" description="Disordered" evidence="1">
    <location>
        <begin position="405"/>
        <end position="469"/>
    </location>
</feature>